<dbReference type="SUPFAM" id="SSF53335">
    <property type="entry name" value="S-adenosyl-L-methionine-dependent methyltransferases"/>
    <property type="match status" value="1"/>
</dbReference>
<evidence type="ECO:0000313" key="2">
    <source>
        <dbReference type="EMBL" id="MDT8896967.1"/>
    </source>
</evidence>
<sequence>MMAIISPQRSTAVTRLGTQELIHQPCPACGNVPLRGFYAVRGVPAHSVLRLESREEALAYPKGDVHLAFCWQCGFITNVAFDPSLNAYSERYEETQAFSPTFNSFNQRLAEYLISRYELHGKTILEIGCGKGDFLALLCEMGQNRGIGFDPAFIPERAPEIKHGQVTYVADFYSEQYREIEADFYVCKMTLEHIHPVGEFIQMVRGAVGERHDAVVFFQIPEATRILQKLAFWDIYYEHCSYFTPGSLGRLFRRCGFQVLDLWVDFDDQYLMIEALPWVGGAQMPPLPQENDLETLIPLTAYFSQSVPQVLLKWRNRLREYHQNHQRVVLWGGGSKAVAFLTTLGVGDEIAYVVDVNPYKRNTFIAGSGHWITTPEHLLVEPPDVVIVMNPVYVTEIEAMLASQGLKPKLVPLNA</sequence>
<dbReference type="GO" id="GO:0008168">
    <property type="term" value="F:methyltransferase activity"/>
    <property type="evidence" value="ECO:0007669"/>
    <property type="project" value="UniProtKB-KW"/>
</dbReference>
<dbReference type="PANTHER" id="PTHR43861">
    <property type="entry name" value="TRANS-ACONITATE 2-METHYLTRANSFERASE-RELATED"/>
    <property type="match status" value="1"/>
</dbReference>
<dbReference type="Proteomes" id="UP001254165">
    <property type="component" value="Unassembled WGS sequence"/>
</dbReference>
<dbReference type="Pfam" id="PF08484">
    <property type="entry name" value="Methyltransf_14"/>
    <property type="match status" value="1"/>
</dbReference>
<evidence type="ECO:0000313" key="3">
    <source>
        <dbReference type="Proteomes" id="UP001254165"/>
    </source>
</evidence>
<dbReference type="RefSeq" id="WP_315623618.1">
    <property type="nucleotide sequence ID" value="NZ_JAUHMF010000001.1"/>
</dbReference>
<accession>A0ABU3NJI8</accession>
<dbReference type="Pfam" id="PF13489">
    <property type="entry name" value="Methyltransf_23"/>
    <property type="match status" value="1"/>
</dbReference>
<keyword evidence="2" id="KW-0808">Transferase</keyword>
<name>A0ABU3NJI8_9CHLR</name>
<gene>
    <name evidence="2" type="ORF">QYE77_01725</name>
</gene>
<keyword evidence="3" id="KW-1185">Reference proteome</keyword>
<comment type="caution">
    <text evidence="2">The sequence shown here is derived from an EMBL/GenBank/DDBJ whole genome shotgun (WGS) entry which is preliminary data.</text>
</comment>
<feature type="domain" description="C-methyltransferase" evidence="1">
    <location>
        <begin position="301"/>
        <end position="400"/>
    </location>
</feature>
<keyword evidence="2" id="KW-0489">Methyltransferase</keyword>
<dbReference type="Gene3D" id="3.40.50.720">
    <property type="entry name" value="NAD(P)-binding Rossmann-like Domain"/>
    <property type="match status" value="1"/>
</dbReference>
<dbReference type="Gene3D" id="3.40.50.150">
    <property type="entry name" value="Vaccinia Virus protein VP39"/>
    <property type="match status" value="1"/>
</dbReference>
<evidence type="ECO:0000259" key="1">
    <source>
        <dbReference type="Pfam" id="PF08484"/>
    </source>
</evidence>
<proteinExistence type="predicted"/>
<dbReference type="InterPro" id="IPR029063">
    <property type="entry name" value="SAM-dependent_MTases_sf"/>
</dbReference>
<protein>
    <submittedName>
        <fullName evidence="2">Class I SAM-dependent methyltransferase</fullName>
    </submittedName>
</protein>
<organism evidence="2 3">
    <name type="scientific">Thermanaerothrix solaris</name>
    <dbReference type="NCBI Taxonomy" id="3058434"/>
    <lineage>
        <taxon>Bacteria</taxon>
        <taxon>Bacillati</taxon>
        <taxon>Chloroflexota</taxon>
        <taxon>Anaerolineae</taxon>
        <taxon>Anaerolineales</taxon>
        <taxon>Anaerolineaceae</taxon>
        <taxon>Thermanaerothrix</taxon>
    </lineage>
</organism>
<reference evidence="2 3" key="1">
    <citation type="submission" date="2023-07" db="EMBL/GenBank/DDBJ databases">
        <title>Novel species of Thermanaerothrix with wide hydrolytic capabilities.</title>
        <authorList>
            <person name="Zayulina K.S."/>
            <person name="Podosokorskaya O.A."/>
            <person name="Elcheninov A.G."/>
        </authorList>
    </citation>
    <scope>NUCLEOTIDE SEQUENCE [LARGE SCALE GENOMIC DNA]</scope>
    <source>
        <strain evidence="2 3">4228-RoL</strain>
    </source>
</reference>
<dbReference type="EMBL" id="JAUHMF010000001">
    <property type="protein sequence ID" value="MDT8896967.1"/>
    <property type="molecule type" value="Genomic_DNA"/>
</dbReference>
<dbReference type="InterPro" id="IPR013691">
    <property type="entry name" value="MeTrfase_14"/>
</dbReference>
<dbReference type="GO" id="GO:0032259">
    <property type="term" value="P:methylation"/>
    <property type="evidence" value="ECO:0007669"/>
    <property type="project" value="UniProtKB-KW"/>
</dbReference>